<name>I1YE44_METFJ</name>
<dbReference type="KEGG" id="mec:Q7C_2"/>
<evidence type="ECO:0000313" key="1">
    <source>
        <dbReference type="EMBL" id="AFJ01187.1"/>
    </source>
</evidence>
<dbReference type="PATRIC" id="fig|754477.3.peg.2"/>
<organism evidence="1 2">
    <name type="scientific">Methylophaga frappieri (strain ATCC BAA-2434 / DSM 25690 / JAM7)</name>
    <dbReference type="NCBI Taxonomy" id="754477"/>
    <lineage>
        <taxon>Bacteria</taxon>
        <taxon>Pseudomonadati</taxon>
        <taxon>Pseudomonadota</taxon>
        <taxon>Gammaproteobacteria</taxon>
        <taxon>Thiotrichales</taxon>
        <taxon>Piscirickettsiaceae</taxon>
        <taxon>Methylophaga</taxon>
    </lineage>
</organism>
<dbReference type="OrthoDB" id="7363684at2"/>
<keyword evidence="2" id="KW-1185">Reference proteome</keyword>
<dbReference type="EMBL" id="CP003380">
    <property type="protein sequence ID" value="AFJ01187.1"/>
    <property type="molecule type" value="Genomic_DNA"/>
</dbReference>
<protein>
    <submittedName>
        <fullName evidence="1">Uncharacterized protein</fullName>
    </submittedName>
</protein>
<accession>I1YE44</accession>
<proteinExistence type="predicted"/>
<sequence>MNSETLSLEIRQFLKKVGITSHREIEQSIQAALESGQITDNATLSIKMHLTIPELDMHHHVNSQLHLE</sequence>
<dbReference type="RefSeq" id="WP_014702640.1">
    <property type="nucleotide sequence ID" value="NC_017856.1"/>
</dbReference>
<dbReference type="AlphaFoldDB" id="I1YE44"/>
<gene>
    <name evidence="1" type="ordered locus">Q7C_2</name>
</gene>
<dbReference type="InterPro" id="IPR045471">
    <property type="entry name" value="DUF6494"/>
</dbReference>
<dbReference type="Pfam" id="PF20104">
    <property type="entry name" value="DUF6494"/>
    <property type="match status" value="1"/>
</dbReference>
<dbReference type="STRING" id="754477.Q7C_2"/>
<dbReference type="Proteomes" id="UP000009145">
    <property type="component" value="Chromosome"/>
</dbReference>
<evidence type="ECO:0000313" key="2">
    <source>
        <dbReference type="Proteomes" id="UP000009145"/>
    </source>
</evidence>
<dbReference type="eggNOG" id="ENOG503325B">
    <property type="taxonomic scope" value="Bacteria"/>
</dbReference>
<reference evidence="1 2" key="1">
    <citation type="journal article" date="2012" name="J. Bacteriol.">
        <title>Complete genome sequences of Methylophaga sp. strain JAM1 and Methylophaga sp. strain JAM7.</title>
        <authorList>
            <person name="Villeneuve C."/>
            <person name="Martineau C."/>
            <person name="Mauffrey F."/>
            <person name="Villemur R."/>
        </authorList>
    </citation>
    <scope>NUCLEOTIDE SEQUENCE [LARGE SCALE GENOMIC DNA]</scope>
    <source>
        <strain evidence="1 2">JAM7</strain>
    </source>
</reference>
<dbReference type="HOGENOM" id="CLU_193005_0_0_6"/>